<organism evidence="3 4">
    <name type="scientific">Candidatus Falkowbacteria bacterium RIFOXYA2_FULL_47_19</name>
    <dbReference type="NCBI Taxonomy" id="1797994"/>
    <lineage>
        <taxon>Bacteria</taxon>
        <taxon>Candidatus Falkowiibacteriota</taxon>
    </lineage>
</organism>
<dbReference type="STRING" id="1797994.A2227_05885"/>
<evidence type="ECO:0000259" key="2">
    <source>
        <dbReference type="Pfam" id="PF00892"/>
    </source>
</evidence>
<evidence type="ECO:0000313" key="3">
    <source>
        <dbReference type="EMBL" id="OGF28088.1"/>
    </source>
</evidence>
<accession>A0A1F5SN03</accession>
<dbReference type="Pfam" id="PF00892">
    <property type="entry name" value="EamA"/>
    <property type="match status" value="1"/>
</dbReference>
<reference evidence="3 4" key="1">
    <citation type="journal article" date="2016" name="Nat. Commun.">
        <title>Thousands of microbial genomes shed light on interconnected biogeochemical processes in an aquifer system.</title>
        <authorList>
            <person name="Anantharaman K."/>
            <person name="Brown C.T."/>
            <person name="Hug L.A."/>
            <person name="Sharon I."/>
            <person name="Castelle C.J."/>
            <person name="Probst A.J."/>
            <person name="Thomas B.C."/>
            <person name="Singh A."/>
            <person name="Wilkins M.J."/>
            <person name="Karaoz U."/>
            <person name="Brodie E.L."/>
            <person name="Williams K.H."/>
            <person name="Hubbard S.S."/>
            <person name="Banfield J.F."/>
        </authorList>
    </citation>
    <scope>NUCLEOTIDE SEQUENCE [LARGE SCALE GENOMIC DNA]</scope>
</reference>
<proteinExistence type="predicted"/>
<keyword evidence="1" id="KW-1133">Transmembrane helix</keyword>
<keyword evidence="1" id="KW-0812">Transmembrane</keyword>
<dbReference type="InterPro" id="IPR037185">
    <property type="entry name" value="EmrE-like"/>
</dbReference>
<feature type="transmembrane region" description="Helical" evidence="1">
    <location>
        <begin position="25"/>
        <end position="46"/>
    </location>
</feature>
<feature type="transmembrane region" description="Helical" evidence="1">
    <location>
        <begin position="82"/>
        <end position="98"/>
    </location>
</feature>
<feature type="transmembrane region" description="Helical" evidence="1">
    <location>
        <begin position="58"/>
        <end position="76"/>
    </location>
</feature>
<comment type="caution">
    <text evidence="3">The sequence shown here is derived from an EMBL/GenBank/DDBJ whole genome shotgun (WGS) entry which is preliminary data.</text>
</comment>
<dbReference type="GO" id="GO:0016020">
    <property type="term" value="C:membrane"/>
    <property type="evidence" value="ECO:0007669"/>
    <property type="project" value="InterPro"/>
</dbReference>
<dbReference type="AlphaFoldDB" id="A0A1F5SN03"/>
<sequence length="99" mass="10918">MLSGLLPALIPLLMARNISPLFDKWSVWSVLAIVMALLNGIAVITYGYAAKNWELSRVVPIVLTLTVILSIIGGRYLLGEPITINKIIGLFVAIYFFSR</sequence>
<dbReference type="SUPFAM" id="SSF103481">
    <property type="entry name" value="Multidrug resistance efflux transporter EmrE"/>
    <property type="match status" value="1"/>
</dbReference>
<dbReference type="Proteomes" id="UP000178367">
    <property type="component" value="Unassembled WGS sequence"/>
</dbReference>
<keyword evidence="1" id="KW-0472">Membrane</keyword>
<name>A0A1F5SN03_9BACT</name>
<evidence type="ECO:0000313" key="4">
    <source>
        <dbReference type="Proteomes" id="UP000178367"/>
    </source>
</evidence>
<dbReference type="EMBL" id="MFGB01000004">
    <property type="protein sequence ID" value="OGF28088.1"/>
    <property type="molecule type" value="Genomic_DNA"/>
</dbReference>
<gene>
    <name evidence="3" type="ORF">A2227_05885</name>
</gene>
<protein>
    <recommendedName>
        <fullName evidence="2">EamA domain-containing protein</fullName>
    </recommendedName>
</protein>
<feature type="domain" description="EamA" evidence="2">
    <location>
        <begin position="6"/>
        <end position="94"/>
    </location>
</feature>
<evidence type="ECO:0000256" key="1">
    <source>
        <dbReference type="SAM" id="Phobius"/>
    </source>
</evidence>
<dbReference type="Gene3D" id="1.10.3730.20">
    <property type="match status" value="1"/>
</dbReference>
<dbReference type="InterPro" id="IPR000620">
    <property type="entry name" value="EamA_dom"/>
</dbReference>